<dbReference type="GO" id="GO:0000155">
    <property type="term" value="F:phosphorelay sensor kinase activity"/>
    <property type="evidence" value="ECO:0007669"/>
    <property type="project" value="InterPro"/>
</dbReference>
<evidence type="ECO:0000256" key="5">
    <source>
        <dbReference type="ARBA" id="ARBA00022777"/>
    </source>
</evidence>
<feature type="coiled-coil region" evidence="7">
    <location>
        <begin position="9"/>
        <end position="47"/>
    </location>
</feature>
<gene>
    <name evidence="9" type="ORF">IA54_011590</name>
</gene>
<dbReference type="AlphaFoldDB" id="A0A1V9GWW4"/>
<dbReference type="SUPFAM" id="SSF47384">
    <property type="entry name" value="Homodimeric domain of signal transducing histidine kinase"/>
    <property type="match status" value="1"/>
</dbReference>
<dbReference type="InterPro" id="IPR003661">
    <property type="entry name" value="HisK_dim/P_dom"/>
</dbReference>
<evidence type="ECO:0000256" key="6">
    <source>
        <dbReference type="ARBA" id="ARBA00023012"/>
    </source>
</evidence>
<dbReference type="InterPro" id="IPR004358">
    <property type="entry name" value="Sig_transdc_His_kin-like_C"/>
</dbReference>
<dbReference type="InterPro" id="IPR050736">
    <property type="entry name" value="Sensor_HK_Regulatory"/>
</dbReference>
<accession>A0A1V9GWW4</accession>
<dbReference type="SUPFAM" id="SSF55874">
    <property type="entry name" value="ATPase domain of HSP90 chaperone/DNA topoisomerase II/histidine kinase"/>
    <property type="match status" value="1"/>
</dbReference>
<sequence>MNSTTEMPAAEAMAELESLRQQNQALREELEETNQGVLALYAELDQQAEQLREVSELKSRFLSYMSHEFRTPLGSILSITRLLEDGMDGPLNAEQLKQVRFVSGSARELTEMVDDLLDLFAALRGMFRPLTDVGSTTLIFEDPPVLPRLYTDDKKLAQILRNFISNVLKFTPQGQVRVFAQLEGDSHVRFGVQDTGIGIAAELHEALFEDFVQVDSPLQKRLTGTGLGLSICKRFAELLGGRVGINSVVGQGSEFYVVLPVTLAAEETRGQ</sequence>
<evidence type="ECO:0000256" key="3">
    <source>
        <dbReference type="ARBA" id="ARBA00022553"/>
    </source>
</evidence>
<reference evidence="9 10" key="2">
    <citation type="journal article" date="2017" name="Plant Pathol.">
        <title>Pathogenicity and virulence gene content of Xanthomonas strains infecting Araceae, formerly known as Xanthomonas axonopodis pv. dieffenbachiae.</title>
        <authorList>
            <person name="Constantin E.C."/>
            <person name="Haegeman A."/>
            <person name="Van Vaerenbergh J."/>
            <person name="Baeyen S."/>
            <person name="Van Malderghem C."/>
            <person name="Maes M."/>
            <person name="Cottyn B."/>
        </authorList>
    </citation>
    <scope>NUCLEOTIDE SEQUENCE [LARGE SCALE GENOMIC DNA]</scope>
    <source>
        <strain evidence="10">LMG9055</strain>
    </source>
</reference>
<dbReference type="EC" id="2.7.13.3" evidence="2"/>
<dbReference type="PANTHER" id="PTHR43711:SF31">
    <property type="entry name" value="HISTIDINE KINASE"/>
    <property type="match status" value="1"/>
</dbReference>
<protein>
    <recommendedName>
        <fullName evidence="2">histidine kinase</fullName>
        <ecNumber evidence="2">2.7.13.3</ecNumber>
    </recommendedName>
</protein>
<dbReference type="Gene3D" id="1.10.287.130">
    <property type="match status" value="1"/>
</dbReference>
<dbReference type="InterPro" id="IPR005467">
    <property type="entry name" value="His_kinase_dom"/>
</dbReference>
<organism evidence="9 10">
    <name type="scientific">Xanthomonas phaseoli pv. syngonii LMG 9055</name>
    <dbReference type="NCBI Taxonomy" id="1437878"/>
    <lineage>
        <taxon>Bacteria</taxon>
        <taxon>Pseudomonadati</taxon>
        <taxon>Pseudomonadota</taxon>
        <taxon>Gammaproteobacteria</taxon>
        <taxon>Lysobacterales</taxon>
        <taxon>Lysobacteraceae</taxon>
        <taxon>Xanthomonas</taxon>
    </lineage>
</organism>
<dbReference type="InterPro" id="IPR036097">
    <property type="entry name" value="HisK_dim/P_sf"/>
</dbReference>
<evidence type="ECO:0000256" key="1">
    <source>
        <dbReference type="ARBA" id="ARBA00000085"/>
    </source>
</evidence>
<dbReference type="InterPro" id="IPR003594">
    <property type="entry name" value="HATPase_dom"/>
</dbReference>
<name>A0A1V9GWW4_9XANT</name>
<dbReference type="Pfam" id="PF00512">
    <property type="entry name" value="HisKA"/>
    <property type="match status" value="1"/>
</dbReference>
<proteinExistence type="predicted"/>
<feature type="domain" description="Histidine kinase" evidence="8">
    <location>
        <begin position="64"/>
        <end position="263"/>
    </location>
</feature>
<dbReference type="CDD" id="cd00082">
    <property type="entry name" value="HisKA"/>
    <property type="match status" value="1"/>
</dbReference>
<keyword evidence="3" id="KW-0597">Phosphoprotein</keyword>
<dbReference type="SMART" id="SM00388">
    <property type="entry name" value="HisKA"/>
    <property type="match status" value="1"/>
</dbReference>
<keyword evidence="7" id="KW-0175">Coiled coil</keyword>
<keyword evidence="5 9" id="KW-0418">Kinase</keyword>
<dbReference type="Gene3D" id="3.30.565.10">
    <property type="entry name" value="Histidine kinase-like ATPase, C-terminal domain"/>
    <property type="match status" value="1"/>
</dbReference>
<dbReference type="PROSITE" id="PS50109">
    <property type="entry name" value="HIS_KIN"/>
    <property type="match status" value="1"/>
</dbReference>
<keyword evidence="6" id="KW-0902">Two-component regulatory system</keyword>
<dbReference type="EMBL" id="JPUO02000203">
    <property type="protein sequence ID" value="OQP75038.1"/>
    <property type="molecule type" value="Genomic_DNA"/>
</dbReference>
<dbReference type="Proteomes" id="UP000050343">
    <property type="component" value="Unassembled WGS sequence"/>
</dbReference>
<evidence type="ECO:0000313" key="10">
    <source>
        <dbReference type="Proteomes" id="UP000050343"/>
    </source>
</evidence>
<dbReference type="PANTHER" id="PTHR43711">
    <property type="entry name" value="TWO-COMPONENT HISTIDINE KINASE"/>
    <property type="match status" value="1"/>
</dbReference>
<keyword evidence="4" id="KW-0808">Transferase</keyword>
<dbReference type="Pfam" id="PF02518">
    <property type="entry name" value="HATPase_c"/>
    <property type="match status" value="1"/>
</dbReference>
<dbReference type="SMART" id="SM00387">
    <property type="entry name" value="HATPase_c"/>
    <property type="match status" value="1"/>
</dbReference>
<evidence type="ECO:0000256" key="4">
    <source>
        <dbReference type="ARBA" id="ARBA00022679"/>
    </source>
</evidence>
<evidence type="ECO:0000256" key="2">
    <source>
        <dbReference type="ARBA" id="ARBA00012438"/>
    </source>
</evidence>
<evidence type="ECO:0000313" key="9">
    <source>
        <dbReference type="EMBL" id="OQP75038.1"/>
    </source>
</evidence>
<dbReference type="CDD" id="cd16922">
    <property type="entry name" value="HATPase_EvgS-ArcB-TorS-like"/>
    <property type="match status" value="1"/>
</dbReference>
<dbReference type="PRINTS" id="PR00344">
    <property type="entry name" value="BCTRLSENSOR"/>
</dbReference>
<dbReference type="InterPro" id="IPR036890">
    <property type="entry name" value="HATPase_C_sf"/>
</dbReference>
<evidence type="ECO:0000259" key="8">
    <source>
        <dbReference type="PROSITE" id="PS50109"/>
    </source>
</evidence>
<comment type="caution">
    <text evidence="9">The sequence shown here is derived from an EMBL/GenBank/DDBJ whole genome shotgun (WGS) entry which is preliminary data.</text>
</comment>
<comment type="catalytic activity">
    <reaction evidence="1">
        <text>ATP + protein L-histidine = ADP + protein N-phospho-L-histidine.</text>
        <dbReference type="EC" id="2.7.13.3"/>
    </reaction>
</comment>
<evidence type="ECO:0000256" key="7">
    <source>
        <dbReference type="SAM" id="Coils"/>
    </source>
</evidence>
<reference evidence="9 10" key="1">
    <citation type="journal article" date="2016" name="Plant Pathol.">
        <title>Genetic characterization of strains named as Xanthomonas axonopodis pv. dieffenbachiae leads to a taxonomic revision of the X. axonopodis species complex.</title>
        <authorList>
            <person name="Constantin E.C."/>
            <person name="Cleenwerck I."/>
            <person name="Maes M."/>
            <person name="Baeyen S."/>
            <person name="Van Malderghem C."/>
            <person name="De Vos P."/>
            <person name="Cottyn B."/>
        </authorList>
    </citation>
    <scope>NUCLEOTIDE SEQUENCE [LARGE SCALE GENOMIC DNA]</scope>
    <source>
        <strain evidence="10">LMG9055</strain>
    </source>
</reference>